<dbReference type="InterPro" id="IPR013783">
    <property type="entry name" value="Ig-like_fold"/>
</dbReference>
<accession>A0A3B7MP84</accession>
<dbReference type="AlphaFoldDB" id="A0A3B7MP84"/>
<dbReference type="InterPro" id="IPR008979">
    <property type="entry name" value="Galactose-bd-like_sf"/>
</dbReference>
<evidence type="ECO:0000313" key="1">
    <source>
        <dbReference type="EMBL" id="AXY74786.1"/>
    </source>
</evidence>
<protein>
    <submittedName>
        <fullName evidence="1">T9SS C-terminal target domain-containing protein</fullName>
    </submittedName>
</protein>
<keyword evidence="2" id="KW-1185">Reference proteome</keyword>
<evidence type="ECO:0000313" key="2">
    <source>
        <dbReference type="Proteomes" id="UP000263900"/>
    </source>
</evidence>
<dbReference type="Proteomes" id="UP000263900">
    <property type="component" value="Chromosome"/>
</dbReference>
<proteinExistence type="predicted"/>
<dbReference type="SUPFAM" id="SSF49785">
    <property type="entry name" value="Galactose-binding domain-like"/>
    <property type="match status" value="1"/>
</dbReference>
<reference evidence="1 2" key="1">
    <citation type="submission" date="2018-09" db="EMBL/GenBank/DDBJ databases">
        <title>Genome sequencing of strain 6GH32-13.</title>
        <authorList>
            <person name="Weon H.-Y."/>
            <person name="Heo J."/>
            <person name="Kwon S.-W."/>
        </authorList>
    </citation>
    <scope>NUCLEOTIDE SEQUENCE [LARGE SCALE GENOMIC DNA]</scope>
    <source>
        <strain evidence="1 2">5GH32-13</strain>
    </source>
</reference>
<dbReference type="RefSeq" id="WP_119050669.1">
    <property type="nucleotide sequence ID" value="NZ_CP032157.1"/>
</dbReference>
<dbReference type="NCBIfam" id="TIGR04183">
    <property type="entry name" value="Por_Secre_tail"/>
    <property type="match status" value="1"/>
</dbReference>
<dbReference type="EMBL" id="CP032157">
    <property type="protein sequence ID" value="AXY74786.1"/>
    <property type="molecule type" value="Genomic_DNA"/>
</dbReference>
<dbReference type="KEGG" id="pseg:D3H65_12680"/>
<gene>
    <name evidence="1" type="ORF">D3H65_12680</name>
</gene>
<dbReference type="Gene3D" id="2.60.40.10">
    <property type="entry name" value="Immunoglobulins"/>
    <property type="match status" value="1"/>
</dbReference>
<sequence length="316" mass="34143">MRYLLYCMCSLLLAVPGKSQVGIGTIFIAAGTTFTADSLVLIPTVGITINTNTLTHGYTPMPGATPGTNSIARVYDFAASITYSGEVGIIYSDAELAGNTETLLQIATRNGTWTTTSTSTVNTVANYVSYQAAGLTFDRVTATSAGVALPIIYSGFSATAKELYVLLNWQMADIDGLNTFDVEYSNDGRNWSVASSITPTPGSKSFSYQHNDMNFTTRYYRVAGVDYSGDRVYSRIVTVHNNNAASSLRVMRSGSNTLLYFSGSAPTTVQVYDMKGQLLQTRNVASQQCEINGLIPGTYVIHYVVDGQKLSRKIQL</sequence>
<name>A0A3B7MP84_9BACT</name>
<dbReference type="InterPro" id="IPR026444">
    <property type="entry name" value="Secre_tail"/>
</dbReference>
<dbReference type="OrthoDB" id="933627at2"/>
<organism evidence="1 2">
    <name type="scientific">Paraflavitalea soli</name>
    <dbReference type="NCBI Taxonomy" id="2315862"/>
    <lineage>
        <taxon>Bacteria</taxon>
        <taxon>Pseudomonadati</taxon>
        <taxon>Bacteroidota</taxon>
        <taxon>Chitinophagia</taxon>
        <taxon>Chitinophagales</taxon>
        <taxon>Chitinophagaceae</taxon>
        <taxon>Paraflavitalea</taxon>
    </lineage>
</organism>